<dbReference type="Proteomes" id="UP000664277">
    <property type="component" value="Unassembled WGS sequence"/>
</dbReference>
<dbReference type="EMBL" id="JAFLCK010000021">
    <property type="protein sequence ID" value="MBN8661526.1"/>
    <property type="molecule type" value="Genomic_DNA"/>
</dbReference>
<comment type="caution">
    <text evidence="3">The sequence shown here is derived from an EMBL/GenBank/DDBJ whole genome shotgun (WGS) entry which is preliminary data.</text>
</comment>
<dbReference type="AlphaFoldDB" id="A0A8J7PE10"/>
<evidence type="ECO:0000313" key="4">
    <source>
        <dbReference type="Proteomes" id="UP000664277"/>
    </source>
</evidence>
<dbReference type="InterPro" id="IPR004291">
    <property type="entry name" value="Transposase_IS66_central"/>
</dbReference>
<feature type="domain" description="Transposase IS66 central" evidence="1">
    <location>
        <begin position="2"/>
        <end position="60"/>
    </location>
</feature>
<feature type="domain" description="Transposase IS66 C-terminal" evidence="2">
    <location>
        <begin position="67"/>
        <end position="103"/>
    </location>
</feature>
<accession>A0A8J7PE10</accession>
<gene>
    <name evidence="3" type="ORF">J0M35_14265</name>
</gene>
<dbReference type="Pfam" id="PF03050">
    <property type="entry name" value="DDE_Tnp_IS66"/>
    <property type="match status" value="1"/>
</dbReference>
<evidence type="ECO:0000259" key="2">
    <source>
        <dbReference type="Pfam" id="PF13817"/>
    </source>
</evidence>
<dbReference type="Pfam" id="PF13817">
    <property type="entry name" value="DDE_Tnp_IS66_C"/>
    <property type="match status" value="1"/>
</dbReference>
<evidence type="ECO:0000259" key="1">
    <source>
        <dbReference type="Pfam" id="PF03050"/>
    </source>
</evidence>
<protein>
    <submittedName>
        <fullName evidence="3">Transposase</fullName>
    </submittedName>
</protein>
<sequence length="112" mass="12276">MPKTKLGEAIAYALNRWNALQVYIDYPFVEVSNNGSERSIKPVVLSQMNSLFASSDSGAKAIAVHLSFIATAKRNGISPVDWYANVLARINGLRTSQLQQLLPQNWSPPMGA</sequence>
<evidence type="ECO:0000313" key="3">
    <source>
        <dbReference type="EMBL" id="MBN8661526.1"/>
    </source>
</evidence>
<organism evidence="3 4">
    <name type="scientific">Candidatus Obscuribacter phosphatis</name>
    <dbReference type="NCBI Taxonomy" id="1906157"/>
    <lineage>
        <taxon>Bacteria</taxon>
        <taxon>Bacillati</taxon>
        <taxon>Candidatus Melainabacteria</taxon>
        <taxon>Candidatus Obscuribacterales</taxon>
        <taxon>Candidatus Obscuribacteraceae</taxon>
        <taxon>Candidatus Obscuribacter</taxon>
    </lineage>
</organism>
<name>A0A8J7PE10_9BACT</name>
<dbReference type="InterPro" id="IPR039552">
    <property type="entry name" value="IS66_C"/>
</dbReference>
<dbReference type="PANTHER" id="PTHR33678:SF1">
    <property type="entry name" value="BLL1576 PROTEIN"/>
    <property type="match status" value="1"/>
</dbReference>
<dbReference type="PANTHER" id="PTHR33678">
    <property type="entry name" value="BLL1576 PROTEIN"/>
    <property type="match status" value="1"/>
</dbReference>
<proteinExistence type="predicted"/>
<dbReference type="InterPro" id="IPR052344">
    <property type="entry name" value="Transposase-related"/>
</dbReference>
<reference evidence="3" key="1">
    <citation type="submission" date="2021-02" db="EMBL/GenBank/DDBJ databases">
        <title>Genome-Resolved Metagenomics of a Microbial Community Performing Photosynthetic Biological Nutrient Removal.</title>
        <authorList>
            <person name="Mcdaniel E.A."/>
        </authorList>
    </citation>
    <scope>NUCLEOTIDE SEQUENCE</scope>
    <source>
        <strain evidence="3">UWPOB_OBS1</strain>
    </source>
</reference>